<organism evidence="2 3">
    <name type="scientific">Bradyrhizobium elkanii</name>
    <dbReference type="NCBI Taxonomy" id="29448"/>
    <lineage>
        <taxon>Bacteria</taxon>
        <taxon>Pseudomonadati</taxon>
        <taxon>Pseudomonadota</taxon>
        <taxon>Alphaproteobacteria</taxon>
        <taxon>Hyphomicrobiales</taxon>
        <taxon>Nitrobacteraceae</taxon>
        <taxon>Bradyrhizobium</taxon>
    </lineage>
</organism>
<gene>
    <name evidence="2" type="ORF">FDV58_16335</name>
</gene>
<comment type="caution">
    <text evidence="2">The sequence shown here is derived from an EMBL/GenBank/DDBJ whole genome shotgun (WGS) entry which is preliminary data.</text>
</comment>
<sequence>MIQSHERLSIEAGNPSLAHAPASEASRSEPNKKQPRARNLTENGQIAVGRFPEWPLSLVACHPPIEIPAPFSEVHDNAQKKYPSRNGTGRRPADATIETVGESSSETFAPLIREEFRTLTEILKKIIRC</sequence>
<reference evidence="2 3" key="1">
    <citation type="submission" date="2019-05" db="EMBL/GenBank/DDBJ databases">
        <title>Draft Genome of Bradyrhizobium elkanii strain SEMIA 938, Used in Commercial Inoculants for Lupinus spp. in Brazil.</title>
        <authorList>
            <person name="Hungria M."/>
            <person name="Delamuta J.R.M."/>
            <person name="Ribeiro R.A."/>
            <person name="Nogueira M.A."/>
        </authorList>
    </citation>
    <scope>NUCLEOTIDE SEQUENCE [LARGE SCALE GENOMIC DNA]</scope>
    <source>
        <strain evidence="2 3">Semia 938</strain>
    </source>
</reference>
<dbReference type="Proteomes" id="UP000305095">
    <property type="component" value="Unassembled WGS sequence"/>
</dbReference>
<proteinExistence type="predicted"/>
<dbReference type="EMBL" id="SZZP01000009">
    <property type="protein sequence ID" value="TKV80344.1"/>
    <property type="molecule type" value="Genomic_DNA"/>
</dbReference>
<dbReference type="AlphaFoldDB" id="A0A4U6RYM6"/>
<evidence type="ECO:0000256" key="1">
    <source>
        <dbReference type="SAM" id="MobiDB-lite"/>
    </source>
</evidence>
<accession>A0A4U6RYM6</accession>
<evidence type="ECO:0000313" key="2">
    <source>
        <dbReference type="EMBL" id="TKV80344.1"/>
    </source>
</evidence>
<protein>
    <submittedName>
        <fullName evidence="2">Uncharacterized protein</fullName>
    </submittedName>
</protein>
<evidence type="ECO:0000313" key="3">
    <source>
        <dbReference type="Proteomes" id="UP000305095"/>
    </source>
</evidence>
<name>A0A4U6RYM6_BRAEL</name>
<feature type="region of interest" description="Disordered" evidence="1">
    <location>
        <begin position="79"/>
        <end position="102"/>
    </location>
</feature>
<feature type="region of interest" description="Disordered" evidence="1">
    <location>
        <begin position="1"/>
        <end position="44"/>
    </location>
</feature>